<organism evidence="4 5">
    <name type="scientific">Candidatus Nitrospira neomarina</name>
    <dbReference type="NCBI Taxonomy" id="3020899"/>
    <lineage>
        <taxon>Bacteria</taxon>
        <taxon>Pseudomonadati</taxon>
        <taxon>Nitrospirota</taxon>
        <taxon>Nitrospiria</taxon>
        <taxon>Nitrospirales</taxon>
        <taxon>Nitrospiraceae</taxon>
        <taxon>Nitrospira</taxon>
    </lineage>
</organism>
<dbReference type="PANTHER" id="PTHR43056">
    <property type="entry name" value="PEPTIDASE S9 PROLYL OLIGOPEPTIDASE"/>
    <property type="match status" value="1"/>
</dbReference>
<dbReference type="Gene3D" id="3.40.50.1820">
    <property type="entry name" value="alpha/beta hydrolase"/>
    <property type="match status" value="2"/>
</dbReference>
<dbReference type="RefSeq" id="WP_312745735.1">
    <property type="nucleotide sequence ID" value="NZ_CP116968.1"/>
</dbReference>
<keyword evidence="5" id="KW-1185">Reference proteome</keyword>
<accession>A0AA96GI74</accession>
<proteinExistence type="predicted"/>
<dbReference type="SMART" id="SM00939">
    <property type="entry name" value="PepX_C"/>
    <property type="match status" value="1"/>
</dbReference>
<dbReference type="Pfam" id="PF02129">
    <property type="entry name" value="Peptidase_S15"/>
    <property type="match status" value="1"/>
</dbReference>
<dbReference type="InterPro" id="IPR005674">
    <property type="entry name" value="CocE/Ser_esterase"/>
</dbReference>
<feature type="domain" description="Xaa-Pro dipeptidyl-peptidase C-terminal" evidence="3">
    <location>
        <begin position="291"/>
        <end position="546"/>
    </location>
</feature>
<evidence type="ECO:0000313" key="4">
    <source>
        <dbReference type="EMBL" id="WNM62361.1"/>
    </source>
</evidence>
<protein>
    <submittedName>
        <fullName evidence="4">CocE/NonD family hydrolase</fullName>
    </submittedName>
</protein>
<dbReference type="AlphaFoldDB" id="A0AA96GI74"/>
<dbReference type="InterPro" id="IPR013736">
    <property type="entry name" value="Xaa-Pro_dipept_C"/>
</dbReference>
<dbReference type="SUPFAM" id="SSF53474">
    <property type="entry name" value="alpha/beta-Hydrolases"/>
    <property type="match status" value="1"/>
</dbReference>
<dbReference type="SUPFAM" id="SSF49785">
    <property type="entry name" value="Galactose-binding domain-like"/>
    <property type="match status" value="1"/>
</dbReference>
<dbReference type="GO" id="GO:0008239">
    <property type="term" value="F:dipeptidyl-peptidase activity"/>
    <property type="evidence" value="ECO:0007669"/>
    <property type="project" value="InterPro"/>
</dbReference>
<keyword evidence="1 4" id="KW-0378">Hydrolase</keyword>
<dbReference type="NCBIfam" id="TIGR00976">
    <property type="entry name" value="CocE_NonD"/>
    <property type="match status" value="1"/>
</dbReference>
<gene>
    <name evidence="4" type="ORF">PQG83_01050</name>
</gene>
<sequence>MLIDYTILDRITEIENTWITMSDGCRIAARIWLPKSADTEPVPAIFEYLPYRKRDFMRSRDEPIHRYFAAHGYASIRVDIRGSGDSEGIMHDEYSHQEHDDALEVIAWIAKQPWCSGAIGMMGISWGGFNALQVAARNPSHLKAIITLCSTDDRYADDAHYMGGCLLNENMQWGSMLTLYSALPPDPEIVGDQWWEMWQQRLNNLEPFPVVWMRHQARDNYWKHGSVCENYDAIRCPVYAIGGWADGYTNAIPRLMSHLSCPKKSLIGPWAHVFPQDGVPGPAIGFLQEAVRWWDHWLKGKKTGIMDEPAFRVWMQESQTPQPQYAVWPGRWVAEETWPSPRISEQRWFLEPGHLSPIPEKSTELSFCSPQTTGVRSGEWCGFGADGEMPRDQRPDDGGSLVFDSDPLTERLEVLGAPVVELDLCVNQTVAMIAVRLGEVAPDGSVLRVTYGLLNLTHRESHETPQPLEPGKWYQVRVQLNDFAHAFPPGSRIRLALSTSYWPIAWPPPFPVTMTVRTGMSNVTLPVRPPRQEDEALRPFGPPEAAPGTPHKKLRQLSMRRTIEIDLASNEMVYTLRSDGGEFDGASHARIEEIDLDVGYTLFKRYRILETDALSAQTELTQTAHLKRRDWSIWLECRTRLTATTETFQFAGELEAYHGDQLIKRHDWALAIPRSLL</sequence>
<dbReference type="KEGG" id="nneo:PQG83_01050"/>
<dbReference type="Gene3D" id="2.60.120.260">
    <property type="entry name" value="Galactose-binding domain-like"/>
    <property type="match status" value="1"/>
</dbReference>
<dbReference type="InterPro" id="IPR029058">
    <property type="entry name" value="AB_hydrolase_fold"/>
</dbReference>
<evidence type="ECO:0000256" key="2">
    <source>
        <dbReference type="SAM" id="MobiDB-lite"/>
    </source>
</evidence>
<dbReference type="InterPro" id="IPR008979">
    <property type="entry name" value="Galactose-bd-like_sf"/>
</dbReference>
<feature type="region of interest" description="Disordered" evidence="2">
    <location>
        <begin position="530"/>
        <end position="553"/>
    </location>
</feature>
<dbReference type="InterPro" id="IPR050585">
    <property type="entry name" value="Xaa-Pro_dipeptidyl-ppase/CocE"/>
</dbReference>
<evidence type="ECO:0000259" key="3">
    <source>
        <dbReference type="SMART" id="SM00939"/>
    </source>
</evidence>
<name>A0AA96GI74_9BACT</name>
<evidence type="ECO:0000313" key="5">
    <source>
        <dbReference type="Proteomes" id="UP001302494"/>
    </source>
</evidence>
<reference evidence="4 5" key="1">
    <citation type="submission" date="2023-01" db="EMBL/GenBank/DDBJ databases">
        <title>Cultivation and genomic characterization of new, ubiquitous marine nitrite-oxidizing bacteria from the Nitrospirales.</title>
        <authorList>
            <person name="Mueller A.J."/>
            <person name="Daebeler A."/>
            <person name="Herbold C.W."/>
            <person name="Kirkegaard R.H."/>
            <person name="Daims H."/>
        </authorList>
    </citation>
    <scope>NUCLEOTIDE SEQUENCE [LARGE SCALE GENOMIC DNA]</scope>
    <source>
        <strain evidence="4 5">DK</strain>
    </source>
</reference>
<dbReference type="EMBL" id="CP116968">
    <property type="protein sequence ID" value="WNM62361.1"/>
    <property type="molecule type" value="Genomic_DNA"/>
</dbReference>
<dbReference type="InterPro" id="IPR000383">
    <property type="entry name" value="Xaa-Pro-like_dom"/>
</dbReference>
<evidence type="ECO:0000256" key="1">
    <source>
        <dbReference type="ARBA" id="ARBA00022801"/>
    </source>
</evidence>
<dbReference type="PANTHER" id="PTHR43056:SF10">
    <property type="entry name" value="COCE_NOND FAMILY, PUTATIVE (AFU_ORTHOLOGUE AFUA_7G00600)-RELATED"/>
    <property type="match status" value="1"/>
</dbReference>
<dbReference type="Pfam" id="PF08530">
    <property type="entry name" value="PepX_C"/>
    <property type="match status" value="1"/>
</dbReference>
<dbReference type="Proteomes" id="UP001302494">
    <property type="component" value="Chromosome"/>
</dbReference>